<evidence type="ECO:0000259" key="2">
    <source>
        <dbReference type="PROSITE" id="PS50987"/>
    </source>
</evidence>
<dbReference type="InterPro" id="IPR011991">
    <property type="entry name" value="ArsR-like_HTH"/>
</dbReference>
<keyword evidence="1 3" id="KW-0238">DNA-binding</keyword>
<comment type="caution">
    <text evidence="3">The sequence shown here is derived from an EMBL/GenBank/DDBJ whole genome shotgun (WGS) entry which is preliminary data.</text>
</comment>
<dbReference type="PROSITE" id="PS50987">
    <property type="entry name" value="HTH_ARSR_2"/>
    <property type="match status" value="1"/>
</dbReference>
<gene>
    <name evidence="3" type="ORF">J2S17_002477</name>
</gene>
<evidence type="ECO:0000313" key="3">
    <source>
        <dbReference type="EMBL" id="MDQ0270602.1"/>
    </source>
</evidence>
<name>A0ABU0AH87_9BACI</name>
<dbReference type="EMBL" id="JAUSUB010000009">
    <property type="protein sequence ID" value="MDQ0270602.1"/>
    <property type="molecule type" value="Genomic_DNA"/>
</dbReference>
<reference evidence="3 4" key="1">
    <citation type="submission" date="2023-07" db="EMBL/GenBank/DDBJ databases">
        <title>Genomic Encyclopedia of Type Strains, Phase IV (KMG-IV): sequencing the most valuable type-strain genomes for metagenomic binning, comparative biology and taxonomic classification.</title>
        <authorList>
            <person name="Goeker M."/>
        </authorList>
    </citation>
    <scope>NUCLEOTIDE SEQUENCE [LARGE SCALE GENOMIC DNA]</scope>
    <source>
        <strain evidence="3 4">DSM 23494</strain>
    </source>
</reference>
<evidence type="ECO:0000313" key="4">
    <source>
        <dbReference type="Proteomes" id="UP001238088"/>
    </source>
</evidence>
<accession>A0ABU0AH87</accession>
<dbReference type="SUPFAM" id="SSF46785">
    <property type="entry name" value="Winged helix' DNA-binding domain"/>
    <property type="match status" value="1"/>
</dbReference>
<organism evidence="3 4">
    <name type="scientific">Cytobacillus purgationiresistens</name>
    <dbReference type="NCBI Taxonomy" id="863449"/>
    <lineage>
        <taxon>Bacteria</taxon>
        <taxon>Bacillati</taxon>
        <taxon>Bacillota</taxon>
        <taxon>Bacilli</taxon>
        <taxon>Bacillales</taxon>
        <taxon>Bacillaceae</taxon>
        <taxon>Cytobacillus</taxon>
    </lineage>
</organism>
<evidence type="ECO:0000256" key="1">
    <source>
        <dbReference type="ARBA" id="ARBA00023125"/>
    </source>
</evidence>
<dbReference type="RefSeq" id="WP_307475154.1">
    <property type="nucleotide sequence ID" value="NZ_JAUSUB010000009.1"/>
</dbReference>
<dbReference type="CDD" id="cd00090">
    <property type="entry name" value="HTH_ARSR"/>
    <property type="match status" value="1"/>
</dbReference>
<dbReference type="InterPro" id="IPR036390">
    <property type="entry name" value="WH_DNA-bd_sf"/>
</dbReference>
<dbReference type="PANTHER" id="PTHR39168">
    <property type="entry name" value="TRANSCRIPTIONAL REGULATOR-RELATED"/>
    <property type="match status" value="1"/>
</dbReference>
<dbReference type="InterPro" id="IPR001845">
    <property type="entry name" value="HTH_ArsR_DNA-bd_dom"/>
</dbReference>
<dbReference type="GO" id="GO:0003677">
    <property type="term" value="F:DNA binding"/>
    <property type="evidence" value="ECO:0007669"/>
    <property type="project" value="UniProtKB-KW"/>
</dbReference>
<feature type="domain" description="HTH arsR-type" evidence="2">
    <location>
        <begin position="1"/>
        <end position="94"/>
    </location>
</feature>
<keyword evidence="4" id="KW-1185">Reference proteome</keyword>
<dbReference type="SMART" id="SM00418">
    <property type="entry name" value="HTH_ARSR"/>
    <property type="match status" value="1"/>
</dbReference>
<proteinExistence type="predicted"/>
<dbReference type="Gene3D" id="1.10.10.10">
    <property type="entry name" value="Winged helix-like DNA-binding domain superfamily/Winged helix DNA-binding domain"/>
    <property type="match status" value="1"/>
</dbReference>
<dbReference type="Proteomes" id="UP001238088">
    <property type="component" value="Unassembled WGS sequence"/>
</dbReference>
<dbReference type="InterPro" id="IPR036388">
    <property type="entry name" value="WH-like_DNA-bd_sf"/>
</dbReference>
<protein>
    <submittedName>
        <fullName evidence="3">DNA-binding transcriptional ArsR family regulator</fullName>
    </submittedName>
</protein>
<dbReference type="PANTHER" id="PTHR39168:SF1">
    <property type="entry name" value="TRANSCRIPTIONAL REGULATORY PROTEIN"/>
    <property type="match status" value="1"/>
</dbReference>
<sequence length="228" mass="25468">MSLNPNISEVVSLLGETSRATILSSLMDGRFHTASELALMAAIKPQTASFHLAKLVGGNLVKVEKHGRYRYYQLANKEVAELVESLLGASPAPKVHSLRESSQLKLLQEARTCYDHLAGRLGVRITEAMLHAGYLEKGEKEFVVTDIGEQFFSEFGLNLDEVRRNRRSFARACLDWSERHHHLAGALGTSLMNRFIELGWIAQMPTTRAVKVTARGTAGFKEYFHIEI</sequence>
<dbReference type="InterPro" id="IPR052543">
    <property type="entry name" value="HTH_Metal-responsive_Reg"/>
</dbReference>